<dbReference type="HOGENOM" id="CLU_632614_0_0_12"/>
<dbReference type="STRING" id="869212.Turpa_0321"/>
<keyword evidence="1" id="KW-1133">Transmembrane helix</keyword>
<gene>
    <name evidence="2" type="ordered locus">Turpa_0321</name>
</gene>
<keyword evidence="1" id="KW-0472">Membrane</keyword>
<proteinExistence type="predicted"/>
<reference evidence="2 3" key="1">
    <citation type="submission" date="2012-06" db="EMBL/GenBank/DDBJ databases">
        <title>The complete chromosome of genome of Turneriella parva DSM 21527.</title>
        <authorList>
            <consortium name="US DOE Joint Genome Institute (JGI-PGF)"/>
            <person name="Lucas S."/>
            <person name="Han J."/>
            <person name="Lapidus A."/>
            <person name="Bruce D."/>
            <person name="Goodwin L."/>
            <person name="Pitluck S."/>
            <person name="Peters L."/>
            <person name="Kyrpides N."/>
            <person name="Mavromatis K."/>
            <person name="Ivanova N."/>
            <person name="Mikhailova N."/>
            <person name="Chertkov O."/>
            <person name="Detter J.C."/>
            <person name="Tapia R."/>
            <person name="Han C."/>
            <person name="Land M."/>
            <person name="Hauser L."/>
            <person name="Markowitz V."/>
            <person name="Cheng J.-F."/>
            <person name="Hugenholtz P."/>
            <person name="Woyke T."/>
            <person name="Wu D."/>
            <person name="Gronow S."/>
            <person name="Wellnitz S."/>
            <person name="Brambilla E."/>
            <person name="Klenk H.-P."/>
            <person name="Eisen J.A."/>
        </authorList>
    </citation>
    <scope>NUCLEOTIDE SEQUENCE [LARGE SCALE GENOMIC DNA]</scope>
    <source>
        <strain evidence="3">ATCC BAA-1111 / DSM 21527 / NCTC 11395 / H</strain>
    </source>
</reference>
<keyword evidence="3" id="KW-1185">Reference proteome</keyword>
<evidence type="ECO:0000313" key="3">
    <source>
        <dbReference type="Proteomes" id="UP000006048"/>
    </source>
</evidence>
<evidence type="ECO:0000256" key="1">
    <source>
        <dbReference type="SAM" id="Phobius"/>
    </source>
</evidence>
<dbReference type="KEGG" id="tpx:Turpa_0321"/>
<organism evidence="2 3">
    <name type="scientific">Turneriella parva (strain ATCC BAA-1111 / DSM 21527 / NCTC 11395 / H)</name>
    <name type="common">Leptospira parva</name>
    <dbReference type="NCBI Taxonomy" id="869212"/>
    <lineage>
        <taxon>Bacteria</taxon>
        <taxon>Pseudomonadati</taxon>
        <taxon>Spirochaetota</taxon>
        <taxon>Spirochaetia</taxon>
        <taxon>Leptospirales</taxon>
        <taxon>Leptospiraceae</taxon>
        <taxon>Turneriella</taxon>
    </lineage>
</organism>
<dbReference type="EMBL" id="CP002959">
    <property type="protein sequence ID" value="AFM10981.1"/>
    <property type="molecule type" value="Genomic_DNA"/>
</dbReference>
<dbReference type="PATRIC" id="fig|869212.3.peg.284"/>
<protein>
    <submittedName>
        <fullName evidence="2">Uncharacterized protein</fullName>
    </submittedName>
</protein>
<dbReference type="Proteomes" id="UP000006048">
    <property type="component" value="Chromosome"/>
</dbReference>
<name>I4B124_TURPD</name>
<accession>I4B124</accession>
<keyword evidence="1" id="KW-0812">Transmembrane</keyword>
<dbReference type="AlphaFoldDB" id="I4B124"/>
<sequence>MLGDNFLYRPVRILIGFIEIAGYHGALERGFRQLGHTCNFYEFRAHPFGYANRKRPLLSRTIIQLLELRKRYDSGFVGVPITIARLLVQLLFFLYASMRYEVFIFGFGSTFFTPITPSLERLRYFGARFLVRIGKRVIFLMQGSDARPPFMDGTYQNLPVEEIVALNRAKKRDIQTLEATGATVVCDRAISAYFTRPVVDRSFILCPVNTANAHRSTPPAKQKKAKGRRTITILHAPSAPELKGSDRIREVIQRIRIPGIRLEFTEIRNKTNQEVMAAISDCDIVIDQLYSDIVLPVFPTEAGWLGKPAVIGIYDKRFVFAGIPAEEIPPAWYIDPENLETELKRILRLSAGAIAKRGEAMQRFVARKATDVHVAQKFTKIINKATPPEWYYNPEQYSYINGCVIREQKLYSIIGSIAHKYSLAALFMNDKKDYIARLKAAGIYSDIHETR</sequence>
<evidence type="ECO:0000313" key="2">
    <source>
        <dbReference type="EMBL" id="AFM10981.1"/>
    </source>
</evidence>
<feature type="transmembrane region" description="Helical" evidence="1">
    <location>
        <begin position="75"/>
        <end position="96"/>
    </location>
</feature>